<dbReference type="WBParaSite" id="ACAC_0000112001-mRNA-1">
    <property type="protein sequence ID" value="ACAC_0000112001-mRNA-1"/>
    <property type="gene ID" value="ACAC_0000112001"/>
</dbReference>
<dbReference type="InterPro" id="IPR004226">
    <property type="entry name" value="TBCA"/>
</dbReference>
<protein>
    <recommendedName>
        <fullName evidence="3 6">Tubulin-specific chaperone A</fullName>
    </recommendedName>
</protein>
<comment type="subunit">
    <text evidence="5 6">Supercomplex made of cofactors A to E. Cofactors A and D function by capturing and stabilizing tubulin in a quasi-native conformation. Cofactor E binds to the cofactor D-tubulin complex; interaction with cofactor C then causes the release of tubulin polypeptides that are committed to the native state.</text>
</comment>
<evidence type="ECO:0000256" key="6">
    <source>
        <dbReference type="RuleBase" id="RU364030"/>
    </source>
</evidence>
<evidence type="ECO:0000313" key="9">
    <source>
        <dbReference type="WBParaSite" id="ACAC_0000112001-mRNA-1"/>
    </source>
</evidence>
<name>A0A0K0CV13_ANGCA</name>
<feature type="coiled-coil region" evidence="7">
    <location>
        <begin position="69"/>
        <end position="107"/>
    </location>
</feature>
<dbReference type="InterPro" id="IPR036126">
    <property type="entry name" value="TBCA_sf"/>
</dbReference>
<keyword evidence="4 6" id="KW-0143">Chaperone</keyword>
<evidence type="ECO:0000256" key="1">
    <source>
        <dbReference type="ARBA" id="ARBA00003046"/>
    </source>
</evidence>
<dbReference type="Pfam" id="PF02970">
    <property type="entry name" value="TBCA"/>
    <property type="match status" value="1"/>
</dbReference>
<sequence length="132" mass="15085">LDQKFPISTIRLKFLDCFLHVLSISYPVECIFGDLRYFLTSSFFGVMDPAALKQVKIQTSVVKRIMKEHACYTKEVEKELQKIEKMKSEARNEDDEATEELRKLIKDCSLEECQELTEAKAQVEAASAALSS</sequence>
<keyword evidence="6" id="KW-0963">Cytoplasm</keyword>
<evidence type="ECO:0000256" key="5">
    <source>
        <dbReference type="ARBA" id="ARBA00026055"/>
    </source>
</evidence>
<dbReference type="Proteomes" id="UP000035642">
    <property type="component" value="Unassembled WGS sequence"/>
</dbReference>
<keyword evidence="6" id="KW-0206">Cytoskeleton</keyword>
<keyword evidence="8" id="KW-1185">Reference proteome</keyword>
<evidence type="ECO:0000256" key="2">
    <source>
        <dbReference type="ARBA" id="ARBA00006806"/>
    </source>
</evidence>
<keyword evidence="6" id="KW-0493">Microtubule</keyword>
<dbReference type="GO" id="GO:0005874">
    <property type="term" value="C:microtubule"/>
    <property type="evidence" value="ECO:0007669"/>
    <property type="project" value="UniProtKB-KW"/>
</dbReference>
<organism evidence="8 9">
    <name type="scientific">Angiostrongylus cantonensis</name>
    <name type="common">Rat lungworm</name>
    <dbReference type="NCBI Taxonomy" id="6313"/>
    <lineage>
        <taxon>Eukaryota</taxon>
        <taxon>Metazoa</taxon>
        <taxon>Ecdysozoa</taxon>
        <taxon>Nematoda</taxon>
        <taxon>Chromadorea</taxon>
        <taxon>Rhabditida</taxon>
        <taxon>Rhabditina</taxon>
        <taxon>Rhabditomorpha</taxon>
        <taxon>Strongyloidea</taxon>
        <taxon>Metastrongylidae</taxon>
        <taxon>Angiostrongylus</taxon>
    </lineage>
</organism>
<dbReference type="GO" id="GO:0007021">
    <property type="term" value="P:tubulin complex assembly"/>
    <property type="evidence" value="ECO:0007669"/>
    <property type="project" value="UniProtKB-UniRule"/>
</dbReference>
<evidence type="ECO:0000256" key="4">
    <source>
        <dbReference type="ARBA" id="ARBA00023186"/>
    </source>
</evidence>
<accession>A0A0K0CV13</accession>
<evidence type="ECO:0000256" key="3">
    <source>
        <dbReference type="ARBA" id="ARBA00015002"/>
    </source>
</evidence>
<comment type="subcellular location">
    <subcellularLocation>
        <location evidence="6">Cytoplasm</location>
        <location evidence="6">Cytoskeleton</location>
    </subcellularLocation>
</comment>
<dbReference type="SUPFAM" id="SSF46988">
    <property type="entry name" value="Tubulin chaperone cofactor A"/>
    <property type="match status" value="1"/>
</dbReference>
<comment type="function">
    <text evidence="1">Tubulin-folding protein; involved in the early step of the tubulin folding pathway.</text>
</comment>
<proteinExistence type="inferred from homology"/>
<evidence type="ECO:0000256" key="7">
    <source>
        <dbReference type="SAM" id="Coils"/>
    </source>
</evidence>
<reference evidence="8" key="1">
    <citation type="submission" date="2012-09" db="EMBL/GenBank/DDBJ databases">
        <authorList>
            <person name="Martin A.A."/>
        </authorList>
    </citation>
    <scope>NUCLEOTIDE SEQUENCE</scope>
</reference>
<dbReference type="GO" id="GO:0048487">
    <property type="term" value="F:beta-tubulin binding"/>
    <property type="evidence" value="ECO:0007669"/>
    <property type="project" value="InterPro"/>
</dbReference>
<keyword evidence="7" id="KW-0175">Coiled coil</keyword>
<dbReference type="GO" id="GO:0007023">
    <property type="term" value="P:post-chaperonin tubulin folding pathway"/>
    <property type="evidence" value="ECO:0007669"/>
    <property type="project" value="UniProtKB-UniRule"/>
</dbReference>
<dbReference type="AlphaFoldDB" id="A0A0K0CV13"/>
<comment type="similarity">
    <text evidence="2 6">Belongs to the TBCA family.</text>
</comment>
<evidence type="ECO:0000313" key="8">
    <source>
        <dbReference type="Proteomes" id="UP000035642"/>
    </source>
</evidence>
<reference evidence="9" key="2">
    <citation type="submission" date="2017-02" db="UniProtKB">
        <authorList>
            <consortium name="WormBaseParasite"/>
        </authorList>
    </citation>
    <scope>IDENTIFICATION</scope>
</reference>
<dbReference type="Gene3D" id="1.20.58.90">
    <property type="match status" value="1"/>
</dbReference>